<keyword evidence="3" id="KW-1185">Reference proteome</keyword>
<evidence type="ECO:0000313" key="2">
    <source>
        <dbReference type="EMBL" id="KAL2652246.1"/>
    </source>
</evidence>
<dbReference type="EMBL" id="JBHFFA010000001">
    <property type="protein sequence ID" value="KAL2652246.1"/>
    <property type="molecule type" value="Genomic_DNA"/>
</dbReference>
<evidence type="ECO:0000256" key="1">
    <source>
        <dbReference type="SAM" id="MobiDB-lite"/>
    </source>
</evidence>
<organism evidence="2 3">
    <name type="scientific">Riccia fluitans</name>
    <dbReference type="NCBI Taxonomy" id="41844"/>
    <lineage>
        <taxon>Eukaryota</taxon>
        <taxon>Viridiplantae</taxon>
        <taxon>Streptophyta</taxon>
        <taxon>Embryophyta</taxon>
        <taxon>Marchantiophyta</taxon>
        <taxon>Marchantiopsida</taxon>
        <taxon>Marchantiidae</taxon>
        <taxon>Marchantiales</taxon>
        <taxon>Ricciaceae</taxon>
        <taxon>Riccia</taxon>
    </lineage>
</organism>
<sequence length="250" mass="27546">MGVLALERGDAFLQLHVQGMMRVKTSSTCTLKAEIKRCIGWDYHGPIGGSICIKSVAHDSKNLRAERIWRACTIPQSVEVRDVNNILFGIDTPARYFQTGSEGSRKEENEHCKQQANEGAKDRDGPTNDDAMSRIPIVDLDRNIDSGANLDRVRDALLYTGFGVRMMNSSNNDSVVHALTARNSELGTKPLLPPNYRSPAVMAVADLGTVMFHAGEAGVGGMLGDWAVVMIQSFWRDYAARRPSKHSSPW</sequence>
<comment type="caution">
    <text evidence="2">The sequence shown here is derived from an EMBL/GenBank/DDBJ whole genome shotgun (WGS) entry which is preliminary data.</text>
</comment>
<dbReference type="PROSITE" id="PS50096">
    <property type="entry name" value="IQ"/>
    <property type="match status" value="1"/>
</dbReference>
<gene>
    <name evidence="2" type="ORF">R1flu_020374</name>
</gene>
<dbReference type="Proteomes" id="UP001605036">
    <property type="component" value="Unassembled WGS sequence"/>
</dbReference>
<protein>
    <submittedName>
        <fullName evidence="2">Uncharacterized protein</fullName>
    </submittedName>
</protein>
<accession>A0ABD1ZLB6</accession>
<dbReference type="AlphaFoldDB" id="A0ABD1ZLB6"/>
<evidence type="ECO:0000313" key="3">
    <source>
        <dbReference type="Proteomes" id="UP001605036"/>
    </source>
</evidence>
<feature type="region of interest" description="Disordered" evidence="1">
    <location>
        <begin position="98"/>
        <end position="132"/>
    </location>
</feature>
<proteinExistence type="predicted"/>
<name>A0ABD1ZLB6_9MARC</name>
<feature type="compositionally biased region" description="Basic and acidic residues" evidence="1">
    <location>
        <begin position="103"/>
        <end position="126"/>
    </location>
</feature>
<reference evidence="2 3" key="1">
    <citation type="submission" date="2024-09" db="EMBL/GenBank/DDBJ databases">
        <title>Chromosome-scale assembly of Riccia fluitans.</title>
        <authorList>
            <person name="Paukszto L."/>
            <person name="Sawicki J."/>
            <person name="Karawczyk K."/>
            <person name="Piernik-Szablinska J."/>
            <person name="Szczecinska M."/>
            <person name="Mazdziarz M."/>
        </authorList>
    </citation>
    <scope>NUCLEOTIDE SEQUENCE [LARGE SCALE GENOMIC DNA]</scope>
    <source>
        <strain evidence="2">Rf_01</strain>
        <tissue evidence="2">Aerial parts of the thallus</tissue>
    </source>
</reference>